<keyword evidence="6" id="KW-1185">Reference proteome</keyword>
<dbReference type="RefSeq" id="WP_069958952.1">
    <property type="nucleotide sequence ID" value="NZ_MCGG01000055.1"/>
</dbReference>
<dbReference type="GO" id="GO:0016746">
    <property type="term" value="F:acyltransferase activity"/>
    <property type="evidence" value="ECO:0007669"/>
    <property type="project" value="UniProtKB-KW"/>
</dbReference>
<evidence type="ECO:0000313" key="5">
    <source>
        <dbReference type="EMBL" id="OEJ65063.1"/>
    </source>
</evidence>
<evidence type="ECO:0000256" key="2">
    <source>
        <dbReference type="ARBA" id="ARBA00022679"/>
    </source>
</evidence>
<gene>
    <name evidence="5" type="ORF">BEN30_15345</name>
</gene>
<dbReference type="PANTHER" id="PTHR43300:SF11">
    <property type="entry name" value="ACETYLTRANSFERASE RV3034C-RELATED"/>
    <property type="match status" value="1"/>
</dbReference>
<comment type="similarity">
    <text evidence="1">Belongs to the transferase hexapeptide repeat family.</text>
</comment>
<sequence>MDNQWSRTLGTQACIHPTANVTADCTLGLWTEVGERTKLSETVMGDYSYICNDGDVIYTTIGKFCSIAAHVRINPGNHPLERAALHHFTYRTALFELGEDDPGFFDWRRGFPVTIGNDVWVGHGVTVMGNVTIGDGAAIGSGAVVTKDVAPYTIIGGVPGKPIRKRFDDETCEKLAALKWWDWPRELINERMDDFRRLDAGAFADKYL</sequence>
<accession>A0A1E5Q4L3</accession>
<dbReference type="Gene3D" id="2.160.10.10">
    <property type="entry name" value="Hexapeptide repeat proteins"/>
    <property type="match status" value="1"/>
</dbReference>
<dbReference type="Proteomes" id="UP000095347">
    <property type="component" value="Unassembled WGS sequence"/>
</dbReference>
<evidence type="ECO:0000256" key="3">
    <source>
        <dbReference type="ARBA" id="ARBA00022737"/>
    </source>
</evidence>
<dbReference type="SUPFAM" id="SSF51161">
    <property type="entry name" value="Trimeric LpxA-like enzymes"/>
    <property type="match status" value="1"/>
</dbReference>
<protein>
    <submittedName>
        <fullName evidence="5">Chloramphenicol acetyltransferase</fullName>
    </submittedName>
</protein>
<dbReference type="Pfam" id="PF00132">
    <property type="entry name" value="Hexapep"/>
    <property type="match status" value="1"/>
</dbReference>
<evidence type="ECO:0000256" key="4">
    <source>
        <dbReference type="ARBA" id="ARBA00023315"/>
    </source>
</evidence>
<dbReference type="InterPro" id="IPR050179">
    <property type="entry name" value="Trans_hexapeptide_repeat"/>
</dbReference>
<dbReference type="InterPro" id="IPR001451">
    <property type="entry name" value="Hexapep"/>
</dbReference>
<dbReference type="InterPro" id="IPR017694">
    <property type="entry name" value="Phosphonate_tfrase_rpt"/>
</dbReference>
<dbReference type="InterPro" id="IPR018357">
    <property type="entry name" value="Hexapep_transf_CS"/>
</dbReference>
<reference evidence="6" key="1">
    <citation type="submission" date="2016-07" db="EMBL/GenBank/DDBJ databases">
        <authorList>
            <person name="Florea S."/>
            <person name="Webb J.S."/>
            <person name="Jaromczyk J."/>
            <person name="Schardl C.L."/>
        </authorList>
    </citation>
    <scope>NUCLEOTIDE SEQUENCE [LARGE SCALE GENOMIC DNA]</scope>
    <source>
        <strain evidence="6">MV-1</strain>
    </source>
</reference>
<dbReference type="STRING" id="28181.BEN30_15345"/>
<dbReference type="EMBL" id="MCGG01000055">
    <property type="protein sequence ID" value="OEJ65063.1"/>
    <property type="molecule type" value="Genomic_DNA"/>
</dbReference>
<proteinExistence type="inferred from homology"/>
<dbReference type="OrthoDB" id="9815592at2"/>
<name>A0A1E5Q4L3_9PROT</name>
<dbReference type="CDD" id="cd03349">
    <property type="entry name" value="LbH_XAT"/>
    <property type="match status" value="1"/>
</dbReference>
<evidence type="ECO:0000313" key="6">
    <source>
        <dbReference type="Proteomes" id="UP000095347"/>
    </source>
</evidence>
<keyword evidence="4" id="KW-0012">Acyltransferase</keyword>
<keyword evidence="2 5" id="KW-0808">Transferase</keyword>
<dbReference type="NCBIfam" id="TIGR03308">
    <property type="entry name" value="phn_thr-fam"/>
    <property type="match status" value="1"/>
</dbReference>
<comment type="caution">
    <text evidence="5">The sequence shown here is derived from an EMBL/GenBank/DDBJ whole genome shotgun (WGS) entry which is preliminary data.</text>
</comment>
<dbReference type="InterPro" id="IPR011004">
    <property type="entry name" value="Trimer_LpxA-like_sf"/>
</dbReference>
<organism evidence="5 6">
    <name type="scientific">Magnetovibrio blakemorei</name>
    <dbReference type="NCBI Taxonomy" id="28181"/>
    <lineage>
        <taxon>Bacteria</taxon>
        <taxon>Pseudomonadati</taxon>
        <taxon>Pseudomonadota</taxon>
        <taxon>Alphaproteobacteria</taxon>
        <taxon>Rhodospirillales</taxon>
        <taxon>Magnetovibrionaceae</taxon>
        <taxon>Magnetovibrio</taxon>
    </lineage>
</organism>
<dbReference type="AlphaFoldDB" id="A0A1E5Q4L3"/>
<evidence type="ECO:0000256" key="1">
    <source>
        <dbReference type="ARBA" id="ARBA00007274"/>
    </source>
</evidence>
<keyword evidence="3" id="KW-0677">Repeat</keyword>
<dbReference type="PANTHER" id="PTHR43300">
    <property type="entry name" value="ACETYLTRANSFERASE"/>
    <property type="match status" value="1"/>
</dbReference>
<dbReference type="PROSITE" id="PS00101">
    <property type="entry name" value="HEXAPEP_TRANSFERASES"/>
    <property type="match status" value="1"/>
</dbReference>